<comment type="caution">
    <text evidence="1">The sequence shown here is derived from an EMBL/GenBank/DDBJ whole genome shotgun (WGS) entry which is preliminary data.</text>
</comment>
<evidence type="ECO:0000313" key="1">
    <source>
        <dbReference type="EMBL" id="EMS78407.1"/>
    </source>
</evidence>
<dbReference type="Proteomes" id="UP000014216">
    <property type="component" value="Unassembled WGS sequence"/>
</dbReference>
<keyword evidence="2" id="KW-1185">Reference proteome</keyword>
<sequence length="230" mass="26609">MKFSISTYKFLFVILLSLFALNIIGCTKKIAGIPLEDWNQLSEDEREIVLRGYNERQKIIAEERLVKAKLQAEAQADKLFVERKEAIANQKKVAHIYAGEGIYGDLLQVTVEGGQLYFYGKFKNYQPLSFRIANGESKQVSFVNQTGNGIYQEINVWMAYKDGNFIFDCGEKEWTEKYGRKFSFSLGKKRITEYQHVTLSKYSDSKAIDINISIEVIPFDKMHRIIIQKE</sequence>
<dbReference type="AlphaFoldDB" id="S0G2L7"/>
<dbReference type="OrthoDB" id="5783120at2"/>
<reference evidence="1 2" key="1">
    <citation type="journal article" date="2013" name="Genome Announc.">
        <title>Draft Genome Sequence of Desulfotignum phosphitoxidans DSM 13687 Strain FiPS-3.</title>
        <authorList>
            <person name="Poehlein A."/>
            <person name="Daniel R."/>
            <person name="Simeonova D.D."/>
        </authorList>
    </citation>
    <scope>NUCLEOTIDE SEQUENCE [LARGE SCALE GENOMIC DNA]</scope>
    <source>
        <strain evidence="1 2">DSM 13687</strain>
    </source>
</reference>
<proteinExistence type="predicted"/>
<protein>
    <submittedName>
        <fullName evidence="1">Uncharacterized protein</fullName>
    </submittedName>
</protein>
<dbReference type="EMBL" id="APJX01000008">
    <property type="protein sequence ID" value="EMS78407.1"/>
    <property type="molecule type" value="Genomic_DNA"/>
</dbReference>
<gene>
    <name evidence="1" type="ORF">Dpo_8c00740</name>
</gene>
<organism evidence="1 2">
    <name type="scientific">Desulfotignum phosphitoxidans DSM 13687</name>
    <dbReference type="NCBI Taxonomy" id="1286635"/>
    <lineage>
        <taxon>Bacteria</taxon>
        <taxon>Pseudomonadati</taxon>
        <taxon>Thermodesulfobacteriota</taxon>
        <taxon>Desulfobacteria</taxon>
        <taxon>Desulfobacterales</taxon>
        <taxon>Desulfobacteraceae</taxon>
        <taxon>Desulfotignum</taxon>
    </lineage>
</organism>
<dbReference type="RefSeq" id="WP_006967452.1">
    <property type="nucleotide sequence ID" value="NZ_APJX01000008.1"/>
</dbReference>
<name>S0G2L7_9BACT</name>
<evidence type="ECO:0000313" key="2">
    <source>
        <dbReference type="Proteomes" id="UP000014216"/>
    </source>
</evidence>
<accession>S0G2L7</accession>